<evidence type="ECO:0000313" key="2">
    <source>
        <dbReference type="Proteomes" id="UP000253919"/>
    </source>
</evidence>
<organism evidence="1 2">
    <name type="scientific">Adhaeribacter pallidiroseus</name>
    <dbReference type="NCBI Taxonomy" id="2072847"/>
    <lineage>
        <taxon>Bacteria</taxon>
        <taxon>Pseudomonadati</taxon>
        <taxon>Bacteroidota</taxon>
        <taxon>Cytophagia</taxon>
        <taxon>Cytophagales</taxon>
        <taxon>Hymenobacteraceae</taxon>
        <taxon>Adhaeribacter</taxon>
    </lineage>
</organism>
<protein>
    <submittedName>
        <fullName evidence="1">Uncharacterized protein</fullName>
    </submittedName>
</protein>
<evidence type="ECO:0000313" key="1">
    <source>
        <dbReference type="EMBL" id="RDC63307.1"/>
    </source>
</evidence>
<reference evidence="1 2" key="1">
    <citation type="submission" date="2018-04" db="EMBL/GenBank/DDBJ databases">
        <title>Adhaeribacter sp. HMF7616 genome sequencing and assembly.</title>
        <authorList>
            <person name="Kang H."/>
            <person name="Kang J."/>
            <person name="Cha I."/>
            <person name="Kim H."/>
            <person name="Joh K."/>
        </authorList>
    </citation>
    <scope>NUCLEOTIDE SEQUENCE [LARGE SCALE GENOMIC DNA]</scope>
    <source>
        <strain evidence="1 2">HMF7616</strain>
    </source>
</reference>
<comment type="caution">
    <text evidence="1">The sequence shown here is derived from an EMBL/GenBank/DDBJ whole genome shotgun (WGS) entry which is preliminary data.</text>
</comment>
<gene>
    <name evidence="1" type="ORF">AHMF7616_01909</name>
</gene>
<keyword evidence="2" id="KW-1185">Reference proteome</keyword>
<sequence>MFQAIDFPQRNSFFYKWKQETIACTIPAYQDGRHIIICWQFTPEHLAQLQANGGKLYLVLNGHADLATLALTCDPPFDPSWISPDLETRKL</sequence>
<dbReference type="EMBL" id="QASA01000001">
    <property type="protein sequence ID" value="RDC63307.1"/>
    <property type="molecule type" value="Genomic_DNA"/>
</dbReference>
<dbReference type="Proteomes" id="UP000253919">
    <property type="component" value="Unassembled WGS sequence"/>
</dbReference>
<dbReference type="AlphaFoldDB" id="A0A369QJ79"/>
<accession>A0A369QJ79</accession>
<dbReference type="RefSeq" id="WP_115372637.1">
    <property type="nucleotide sequence ID" value="NZ_QASA01000001.1"/>
</dbReference>
<name>A0A369QJ79_9BACT</name>
<proteinExistence type="predicted"/>